<sequence>MKYQWILFDADETLFHFDAFAGLQRMFAGYGVEFGKEEFIEYQLVNKPLWVDYQNNEITAQQLQETRFEYWANKVGVTPKAMNSAFMMAMAEICEPLDGARDLLDTLLANNVKMGIITNGFTELQKIRLERTEFSHYFELIVISEQVGVAKPDKRIFEHSFSMMGEVDLARVLMVGDNPDSDVLGGMNAGIDTCWLNVHSKSCPEGVQPTYDVTSLANLKTILMSSSS</sequence>
<dbReference type="PANTHER" id="PTHR47478:SF1">
    <property type="entry name" value="PYRIMIDINE 5'-NUCLEOTIDASE YJJG"/>
    <property type="match status" value="1"/>
</dbReference>
<dbReference type="Gene3D" id="3.40.50.1000">
    <property type="entry name" value="HAD superfamily/HAD-like"/>
    <property type="match status" value="1"/>
</dbReference>
<dbReference type="InterPro" id="IPR011951">
    <property type="entry name" value="HAD-SF_hydro_IA_YjjG/PynA"/>
</dbReference>
<evidence type="ECO:0000313" key="2">
    <source>
        <dbReference type="Proteomes" id="UP000435323"/>
    </source>
</evidence>
<gene>
    <name evidence="1" type="ORF">GNP77_13315</name>
</gene>
<dbReference type="PANTHER" id="PTHR47478">
    <property type="match status" value="1"/>
</dbReference>
<dbReference type="CDD" id="cd04305">
    <property type="entry name" value="HAD_Neu5Ac-Pase_like"/>
    <property type="match status" value="1"/>
</dbReference>
<comment type="caution">
    <text evidence="1">The sequence shown here is derived from an EMBL/GenBank/DDBJ whole genome shotgun (WGS) entry which is preliminary data.</text>
</comment>
<dbReference type="InterPro" id="IPR036412">
    <property type="entry name" value="HAD-like_sf"/>
</dbReference>
<name>A0A6N3Z990_ALIFS</name>
<dbReference type="NCBIfam" id="NF006976">
    <property type="entry name" value="PRK09449.1"/>
    <property type="match status" value="1"/>
</dbReference>
<proteinExistence type="predicted"/>
<organism evidence="1 2">
    <name type="scientific">Aliivibrio fischeri</name>
    <name type="common">Vibrio fischeri</name>
    <dbReference type="NCBI Taxonomy" id="668"/>
    <lineage>
        <taxon>Bacteria</taxon>
        <taxon>Pseudomonadati</taxon>
        <taxon>Pseudomonadota</taxon>
        <taxon>Gammaproteobacteria</taxon>
        <taxon>Vibrionales</taxon>
        <taxon>Vibrionaceae</taxon>
        <taxon>Aliivibrio</taxon>
    </lineage>
</organism>
<dbReference type="InterPro" id="IPR006439">
    <property type="entry name" value="HAD-SF_hydro_IA"/>
</dbReference>
<dbReference type="PRINTS" id="PR00413">
    <property type="entry name" value="HADHALOGNASE"/>
</dbReference>
<reference evidence="1 2" key="1">
    <citation type="submission" date="2019-11" db="EMBL/GenBank/DDBJ databases">
        <title>Using colonization assays and comparative genomics to discover symbiosis behaviors and factors in Vibrio fischeri.</title>
        <authorList>
            <person name="Bongrand C."/>
            <person name="Moriano-Gutierrez S."/>
            <person name="Arevalo P."/>
            <person name="Mcfall-Ngai M."/>
            <person name="Visick K."/>
            <person name="Polz M.F."/>
            <person name="Ruby E.G."/>
        </authorList>
    </citation>
    <scope>NUCLEOTIDE SEQUENCE [LARGE SCALE GENOMIC DNA]</scope>
    <source>
        <strain evidence="2">emors.3.2</strain>
    </source>
</reference>
<dbReference type="SFLD" id="SFLDS00003">
    <property type="entry name" value="Haloacid_Dehalogenase"/>
    <property type="match status" value="1"/>
</dbReference>
<dbReference type="Proteomes" id="UP000435323">
    <property type="component" value="Unassembled WGS sequence"/>
</dbReference>
<evidence type="ECO:0000313" key="1">
    <source>
        <dbReference type="EMBL" id="MUK46363.1"/>
    </source>
</evidence>
<dbReference type="GO" id="GO:0008253">
    <property type="term" value="F:5'-nucleotidase activity"/>
    <property type="evidence" value="ECO:0007669"/>
    <property type="project" value="UniProtKB-EC"/>
</dbReference>
<accession>A0A6N3Z990</accession>
<dbReference type="Pfam" id="PF00702">
    <property type="entry name" value="Hydrolase"/>
    <property type="match status" value="1"/>
</dbReference>
<dbReference type="NCBIfam" id="TIGR01549">
    <property type="entry name" value="HAD-SF-IA-v1"/>
    <property type="match status" value="1"/>
</dbReference>
<dbReference type="InterPro" id="IPR023214">
    <property type="entry name" value="HAD_sf"/>
</dbReference>
<dbReference type="SFLD" id="SFLDG01129">
    <property type="entry name" value="C1.5:_HAD__Beta-PGM__Phosphata"/>
    <property type="match status" value="1"/>
</dbReference>
<dbReference type="InterPro" id="IPR023198">
    <property type="entry name" value="PGP-like_dom2"/>
</dbReference>
<protein>
    <submittedName>
        <fullName evidence="1">Pyrimidine 5'-nucleotidase</fullName>
        <ecNumber evidence="1">3.1.3.5</ecNumber>
    </submittedName>
</protein>
<keyword evidence="1" id="KW-0378">Hydrolase</keyword>
<dbReference type="Gene3D" id="1.10.150.240">
    <property type="entry name" value="Putative phosphatase, domain 2"/>
    <property type="match status" value="1"/>
</dbReference>
<dbReference type="RefSeq" id="WP_012535622.1">
    <property type="nucleotide sequence ID" value="NZ_MAJN01000004.1"/>
</dbReference>
<dbReference type="InterPro" id="IPR052550">
    <property type="entry name" value="Pyrimidine_5'-ntase_YjjG"/>
</dbReference>
<dbReference type="EMBL" id="WOBO01000015">
    <property type="protein sequence ID" value="MUK46363.1"/>
    <property type="molecule type" value="Genomic_DNA"/>
</dbReference>
<dbReference type="EC" id="3.1.3.5" evidence="1"/>
<dbReference type="AlphaFoldDB" id="A0A6N3Z990"/>
<dbReference type="NCBIfam" id="TIGR02254">
    <property type="entry name" value="YjjG_YfnB"/>
    <property type="match status" value="1"/>
</dbReference>
<dbReference type="SUPFAM" id="SSF56784">
    <property type="entry name" value="HAD-like"/>
    <property type="match status" value="1"/>
</dbReference>